<dbReference type="SUPFAM" id="SSF47336">
    <property type="entry name" value="ACP-like"/>
    <property type="match status" value="1"/>
</dbReference>
<name>A0A0J6GH69_PSEDM</name>
<sequence length="68" mass="7596">MSDTILRLIEESMEADENTISLGQPLDWDSIAIVTFMALVDERLNKTISADRLNKCETVDQVVELLAA</sequence>
<feature type="domain" description="Carrier" evidence="1">
    <location>
        <begin position="4"/>
        <end position="66"/>
    </location>
</feature>
<evidence type="ECO:0000313" key="3">
    <source>
        <dbReference type="Proteomes" id="UP000183613"/>
    </source>
</evidence>
<dbReference type="PATRIC" id="fig|882211.3.peg.605"/>
<proteinExistence type="predicted"/>
<keyword evidence="3" id="KW-1185">Reference proteome</keyword>
<protein>
    <submittedName>
        <fullName evidence="2">Acyl carrier protein</fullName>
    </submittedName>
</protein>
<dbReference type="Proteomes" id="UP000183613">
    <property type="component" value="Unassembled WGS sequence"/>
</dbReference>
<evidence type="ECO:0000259" key="1">
    <source>
        <dbReference type="Pfam" id="PF00550"/>
    </source>
</evidence>
<dbReference type="Pfam" id="PF00550">
    <property type="entry name" value="PP-binding"/>
    <property type="match status" value="1"/>
</dbReference>
<gene>
    <name evidence="2" type="ORF">SAMN04489800_2451</name>
</gene>
<dbReference type="EMBL" id="FNUD01000002">
    <property type="protein sequence ID" value="SEE85256.1"/>
    <property type="molecule type" value="Genomic_DNA"/>
</dbReference>
<organism evidence="2 3">
    <name type="scientific">Pseudomonas deceptionensis</name>
    <dbReference type="NCBI Taxonomy" id="882211"/>
    <lineage>
        <taxon>Bacteria</taxon>
        <taxon>Pseudomonadati</taxon>
        <taxon>Pseudomonadota</taxon>
        <taxon>Gammaproteobacteria</taxon>
        <taxon>Pseudomonadales</taxon>
        <taxon>Pseudomonadaceae</taxon>
        <taxon>Pseudomonas</taxon>
    </lineage>
</organism>
<comment type="caution">
    <text evidence="2">The sequence shown here is derived from an EMBL/GenBank/DDBJ whole genome shotgun (WGS) entry which is preliminary data.</text>
</comment>
<dbReference type="InterPro" id="IPR036736">
    <property type="entry name" value="ACP-like_sf"/>
</dbReference>
<evidence type="ECO:0000313" key="2">
    <source>
        <dbReference type="EMBL" id="SEE85256.1"/>
    </source>
</evidence>
<dbReference type="OrthoDB" id="6965060at2"/>
<reference evidence="2" key="1">
    <citation type="submission" date="2016-10" db="EMBL/GenBank/DDBJ databases">
        <authorList>
            <person name="Varghese N."/>
            <person name="Submissions S."/>
        </authorList>
    </citation>
    <scope>NUCLEOTIDE SEQUENCE [LARGE SCALE GENOMIC DNA]</scope>
    <source>
        <strain evidence="2">LMG 25555</strain>
    </source>
</reference>
<dbReference type="AlphaFoldDB" id="A0A0J6GH69"/>
<dbReference type="Gene3D" id="1.10.1200.10">
    <property type="entry name" value="ACP-like"/>
    <property type="match status" value="1"/>
</dbReference>
<dbReference type="RefSeq" id="WP_048358515.1">
    <property type="nucleotide sequence ID" value="NZ_FNUD01000002.1"/>
</dbReference>
<dbReference type="InterPro" id="IPR009081">
    <property type="entry name" value="PP-bd_ACP"/>
</dbReference>
<accession>A0A0J6GH69</accession>